<organism evidence="2 3">
    <name type="scientific">Smittium culicis</name>
    <dbReference type="NCBI Taxonomy" id="133412"/>
    <lineage>
        <taxon>Eukaryota</taxon>
        <taxon>Fungi</taxon>
        <taxon>Fungi incertae sedis</taxon>
        <taxon>Zoopagomycota</taxon>
        <taxon>Kickxellomycotina</taxon>
        <taxon>Harpellomycetes</taxon>
        <taxon>Harpellales</taxon>
        <taxon>Legeriomycetaceae</taxon>
        <taxon>Smittium</taxon>
    </lineage>
</organism>
<evidence type="ECO:0000313" key="2">
    <source>
        <dbReference type="EMBL" id="OMJ30261.1"/>
    </source>
</evidence>
<evidence type="ECO:0000313" key="3">
    <source>
        <dbReference type="Proteomes" id="UP000187429"/>
    </source>
</evidence>
<comment type="caution">
    <text evidence="2">The sequence shown here is derived from an EMBL/GenBank/DDBJ whole genome shotgun (WGS) entry which is preliminary data.</text>
</comment>
<evidence type="ECO:0000256" key="1">
    <source>
        <dbReference type="SAM" id="MobiDB-lite"/>
    </source>
</evidence>
<reference evidence="3" key="1">
    <citation type="submission" date="2017-01" db="EMBL/GenBank/DDBJ databases">
        <authorList>
            <person name="Wang Y."/>
            <person name="White M."/>
            <person name="Kvist S."/>
            <person name="Moncalvo J.-M."/>
        </authorList>
    </citation>
    <scope>NUCLEOTIDE SEQUENCE [LARGE SCALE GENOMIC DNA]</scope>
    <source>
        <strain evidence="3">ID-206-W2</strain>
    </source>
</reference>
<protein>
    <submittedName>
        <fullName evidence="2">Uncharacterized protein</fullName>
    </submittedName>
</protein>
<feature type="compositionally biased region" description="Polar residues" evidence="1">
    <location>
        <begin position="68"/>
        <end position="100"/>
    </location>
</feature>
<keyword evidence="3" id="KW-1185">Reference proteome</keyword>
<sequence length="113" mass="12850">MDNVYKAIKKPGKAPQILSSSAKPLFELKGFGEHFTASQSISKAVLSKKPRNRKGYNSRRWSKPDFGYQNQQEKIQDSQPTQHKTEGKANSNRYNGSSRSHPFVQWGRGKKPE</sequence>
<feature type="region of interest" description="Disordered" evidence="1">
    <location>
        <begin position="46"/>
        <end position="113"/>
    </location>
</feature>
<proteinExistence type="predicted"/>
<dbReference type="EMBL" id="LSSM01000042">
    <property type="protein sequence ID" value="OMJ30261.1"/>
    <property type="molecule type" value="Genomic_DNA"/>
</dbReference>
<accession>A0A1R1YTN4</accession>
<dbReference type="Proteomes" id="UP000187429">
    <property type="component" value="Unassembled WGS sequence"/>
</dbReference>
<dbReference type="OrthoDB" id="10467051at2759"/>
<feature type="compositionally biased region" description="Basic residues" evidence="1">
    <location>
        <begin position="46"/>
        <end position="61"/>
    </location>
</feature>
<name>A0A1R1YTN4_9FUNG</name>
<gene>
    <name evidence="2" type="ORF">AYI69_g201</name>
</gene>
<dbReference type="AlphaFoldDB" id="A0A1R1YTN4"/>